<feature type="domain" description="ITPR-interacting" evidence="2">
    <location>
        <begin position="128"/>
        <end position="290"/>
    </location>
</feature>
<evidence type="ECO:0000256" key="1">
    <source>
        <dbReference type="SAM" id="MobiDB-lite"/>
    </source>
</evidence>
<evidence type="ECO:0000313" key="4">
    <source>
        <dbReference type="Proteomes" id="UP000694403"/>
    </source>
</evidence>
<dbReference type="GO" id="GO:0005102">
    <property type="term" value="F:signaling receptor binding"/>
    <property type="evidence" value="ECO:0007669"/>
    <property type="project" value="InterPro"/>
</dbReference>
<dbReference type="InterPro" id="IPR043444">
    <property type="entry name" value="TESPA1-like"/>
</dbReference>
<organism evidence="3 4">
    <name type="scientific">Chelydra serpentina</name>
    <name type="common">Snapping turtle</name>
    <name type="synonym">Testudo serpentina</name>
    <dbReference type="NCBI Taxonomy" id="8475"/>
    <lineage>
        <taxon>Eukaryota</taxon>
        <taxon>Metazoa</taxon>
        <taxon>Chordata</taxon>
        <taxon>Craniata</taxon>
        <taxon>Vertebrata</taxon>
        <taxon>Euteleostomi</taxon>
        <taxon>Archelosauria</taxon>
        <taxon>Testudinata</taxon>
        <taxon>Testudines</taxon>
        <taxon>Cryptodira</taxon>
        <taxon>Durocryptodira</taxon>
        <taxon>Americhelydia</taxon>
        <taxon>Chelydroidea</taxon>
        <taxon>Chelydridae</taxon>
        <taxon>Chelydra</taxon>
    </lineage>
</organism>
<dbReference type="Proteomes" id="UP000694403">
    <property type="component" value="Unplaced"/>
</dbReference>
<sequence>MEAASVLSPSSWEKRRAWVRQSRCWRTTVLEEEAAVAVQDVSGLQTPHLDDVFLEGSSSSKIETWLQDCGASMEVLPEEPGLPALYGCSSNGTSFEDDLTLGAEALLLPGNDKAVGSRTLLEKPWPGRYLHLGHSMASSAISGGTNKTTSSVSEILERCQEDAEEILYNLGFVQDEPQATARIPARFFSAPSQAKGINFQLFLKAQVQRLEMEDPCLTLASRFQQVEALAATADAFFCLYSYVSKTPLQKISTAQVFWACPEIPNFWVTPAKAEATSPVDRLKKAISKMCLYTSPRAESPRRASRVPSHRRSSLGRVVKEVLERAKEERFRFDQTDIEDVEGAAREMPTGTFQCQHRVESSFQEPPSPELAEHVSEHLCHGGEAASTPPGAKGELHAVPALPRLQCAPQGLPAGTVGACAEGAGSPGHQEKKGPGEAPMEMASSKWEVSMDASCPSGGAGSDEEGSYAGGTAAPWARLIPSPGTHCTATKSMGTVGTTWFHPEPREGLRSESGFALDLSRALSRDDAGSCIAQLPHPGGPPGKDGLEAYGEALVCPEELRAEGKGHSPHRGLSHVCGYRDMAHPQGQDTKEEVPASWVAGGGSMLHGPCWAPTLPLQEDDSFEMEEVQSTSEDEVGTPETAAWLPAPALTRHRRRFMLHAHSTHSDSSGFVEEPAPNSTPTTQLPDAACSELGRPMEDPCGTGQAV</sequence>
<dbReference type="Ensembl" id="ENSCSRT00000014374.1">
    <property type="protein sequence ID" value="ENSCSRP00000013802.1"/>
    <property type="gene ID" value="ENSCSRG00000010549.1"/>
</dbReference>
<protein>
    <submittedName>
        <fullName evidence="3">Thymocyte expressed, positive selection associated 1</fullName>
    </submittedName>
</protein>
<dbReference type="Pfam" id="PF14722">
    <property type="entry name" value="KRAP_IP3R_bind"/>
    <property type="match status" value="1"/>
</dbReference>
<feature type="region of interest" description="Disordered" evidence="1">
    <location>
        <begin position="417"/>
        <end position="441"/>
    </location>
</feature>
<name>A0A8C3SIY0_CHESE</name>
<dbReference type="PANTHER" id="PTHR17469:SF1">
    <property type="entry name" value="PROTEIN TESPA1"/>
    <property type="match status" value="1"/>
</dbReference>
<feature type="region of interest" description="Disordered" evidence="1">
    <location>
        <begin position="662"/>
        <end position="706"/>
    </location>
</feature>
<dbReference type="AlphaFoldDB" id="A0A8C3SIY0"/>
<dbReference type="PANTHER" id="PTHR17469">
    <property type="entry name" value="SPERM SPECIFIC ANTIGEN 2-RELATED"/>
    <property type="match status" value="1"/>
</dbReference>
<reference evidence="3" key="2">
    <citation type="submission" date="2025-09" db="UniProtKB">
        <authorList>
            <consortium name="Ensembl"/>
        </authorList>
    </citation>
    <scope>IDENTIFICATION</scope>
</reference>
<evidence type="ECO:0000313" key="3">
    <source>
        <dbReference type="Ensembl" id="ENSCSRP00000013802.1"/>
    </source>
</evidence>
<accession>A0A8C3SIY0</accession>
<evidence type="ECO:0000259" key="2">
    <source>
        <dbReference type="SMART" id="SM01257"/>
    </source>
</evidence>
<reference evidence="3" key="1">
    <citation type="submission" date="2025-08" db="UniProtKB">
        <authorList>
            <consortium name="Ensembl"/>
        </authorList>
    </citation>
    <scope>IDENTIFICATION</scope>
</reference>
<dbReference type="SMART" id="SM01257">
    <property type="entry name" value="KRAP_IP3R_bind"/>
    <property type="match status" value="1"/>
</dbReference>
<proteinExistence type="predicted"/>
<keyword evidence="4" id="KW-1185">Reference proteome</keyword>
<dbReference type="InterPro" id="IPR029325">
    <property type="entry name" value="ITPR-bd"/>
</dbReference>